<reference evidence="1" key="1">
    <citation type="journal article" date="2014" name="Int. J. Antimicrob. Agents">
        <title>Complete nucleotide sequence of the IncI1 plasmid pSH4469 encoding CTX-M-15 extended-spectrum beta-lactamase in a clinical isolate of Shigella sonnei from an outbreak in the Republic of Korea.</title>
        <authorList>
            <person name="Kim J.S."/>
            <person name="Kim J."/>
            <person name="Jeon S.-E."/>
            <person name="Kim S.-J."/>
            <person name="Kim N.-O."/>
            <person name="Hong S."/>
            <person name="Kang Y.-H."/>
            <person name="Han S."/>
            <person name="Chung G.T."/>
        </authorList>
    </citation>
    <scope>NUCLEOTIDE SEQUENCE</scope>
    <source>
        <strain evidence="1">SS084469</strain>
        <plasmid evidence="1">pSH4469</plasmid>
    </source>
</reference>
<proteinExistence type="predicted"/>
<dbReference type="AlphaFoldDB" id="A0A0A0QTW1"/>
<geneLocation type="plasmid" evidence="1">
    <name>pSH4469</name>
</geneLocation>
<organism evidence="1">
    <name type="scientific">Shigella sonnei</name>
    <dbReference type="NCBI Taxonomy" id="624"/>
    <lineage>
        <taxon>Bacteria</taxon>
        <taxon>Pseudomonadati</taxon>
        <taxon>Pseudomonadota</taxon>
        <taxon>Gammaproteobacteria</taxon>
        <taxon>Enterobacterales</taxon>
        <taxon>Enterobacteriaceae</taxon>
        <taxon>Shigella</taxon>
    </lineage>
</organism>
<keyword evidence="1" id="KW-0614">Plasmid</keyword>
<dbReference type="EMBL" id="KJ406378">
    <property type="protein sequence ID" value="AIT41389.1"/>
    <property type="molecule type" value="Genomic_DNA"/>
</dbReference>
<accession>A0A0A0QTW1</accession>
<evidence type="ECO:0000313" key="1">
    <source>
        <dbReference type="EMBL" id="AIT41389.1"/>
    </source>
</evidence>
<name>A0A0A0QTW1_SHISO</name>
<protein>
    <submittedName>
        <fullName evidence="1">Uncharacterized protein</fullName>
    </submittedName>
</protein>
<sequence>MQGSTASFIERWCDFFMNISRLVNVDDRTSSNACRGCQTGCSS</sequence>